<keyword evidence="1" id="KW-1133">Transmembrane helix</keyword>
<gene>
    <name evidence="2" type="ORF">PIB30_041816</name>
</gene>
<dbReference type="PANTHER" id="PTHR31170">
    <property type="entry name" value="BNAC04G53230D PROTEIN"/>
    <property type="match status" value="1"/>
</dbReference>
<organism evidence="2 3">
    <name type="scientific">Stylosanthes scabra</name>
    <dbReference type="NCBI Taxonomy" id="79078"/>
    <lineage>
        <taxon>Eukaryota</taxon>
        <taxon>Viridiplantae</taxon>
        <taxon>Streptophyta</taxon>
        <taxon>Embryophyta</taxon>
        <taxon>Tracheophyta</taxon>
        <taxon>Spermatophyta</taxon>
        <taxon>Magnoliopsida</taxon>
        <taxon>eudicotyledons</taxon>
        <taxon>Gunneridae</taxon>
        <taxon>Pentapetalae</taxon>
        <taxon>rosids</taxon>
        <taxon>fabids</taxon>
        <taxon>Fabales</taxon>
        <taxon>Fabaceae</taxon>
        <taxon>Papilionoideae</taxon>
        <taxon>50 kb inversion clade</taxon>
        <taxon>dalbergioids sensu lato</taxon>
        <taxon>Dalbergieae</taxon>
        <taxon>Pterocarpus clade</taxon>
        <taxon>Stylosanthes</taxon>
    </lineage>
</organism>
<proteinExistence type="predicted"/>
<reference evidence="2 3" key="1">
    <citation type="journal article" date="2023" name="Plants (Basel)">
        <title>Bridging the Gap: Combining Genomics and Transcriptomics Approaches to Understand Stylosanthes scabra, an Orphan Legume from the Brazilian Caatinga.</title>
        <authorList>
            <person name="Ferreira-Neto J.R.C."/>
            <person name="da Silva M.D."/>
            <person name="Binneck E."/>
            <person name="de Melo N.F."/>
            <person name="da Silva R.H."/>
            <person name="de Melo A.L.T.M."/>
            <person name="Pandolfi V."/>
            <person name="Bustamante F.O."/>
            <person name="Brasileiro-Vidal A.C."/>
            <person name="Benko-Iseppon A.M."/>
        </authorList>
    </citation>
    <scope>NUCLEOTIDE SEQUENCE [LARGE SCALE GENOMIC DNA]</scope>
    <source>
        <tissue evidence="2">Leaves</tissue>
    </source>
</reference>
<evidence type="ECO:0000313" key="3">
    <source>
        <dbReference type="Proteomes" id="UP001341840"/>
    </source>
</evidence>
<accession>A0ABU6ZDU6</accession>
<evidence type="ECO:0000313" key="2">
    <source>
        <dbReference type="EMBL" id="MED6220122.1"/>
    </source>
</evidence>
<dbReference type="InterPro" id="IPR004158">
    <property type="entry name" value="DUF247_pln"/>
</dbReference>
<evidence type="ECO:0000256" key="1">
    <source>
        <dbReference type="SAM" id="Phobius"/>
    </source>
</evidence>
<keyword evidence="1" id="KW-0472">Membrane</keyword>
<keyword evidence="3" id="KW-1185">Reference proteome</keyword>
<comment type="caution">
    <text evidence="2">The sequence shown here is derived from an EMBL/GenBank/DDBJ whole genome shotgun (WGS) entry which is preliminary data.</text>
</comment>
<name>A0ABU6ZDU6_9FABA</name>
<feature type="transmembrane region" description="Helical" evidence="1">
    <location>
        <begin position="548"/>
        <end position="571"/>
    </location>
</feature>
<keyword evidence="1" id="KW-0812">Transmembrane</keyword>
<sequence length="575" mass="65819">MEKETSPQKLNEWRESAKATLCRFQAHSEPVAISTLPEELREQNKKAYTPQAINIGPRFTGTRRNLFKLEDTKWHYMQCLLHRGSKRTPEENLELCMKVVTELEKEVCACYGEDNLSKLLEWNDLANIMLSDSCFLLELLIRESKYLNEKLNNRAGIRKIIKKEKMVTDLLVLENQIPLVILHKLSEKLFDDEMFFVPVESLALNLFGYFPDRSFKYFTPNIASHNFLELVHSYISEDSYDEERSDNQVSITIINSRTLLLLQRAKEYTGSTSSSCINECVKCVCSTRTSFSAKGCGDCASPVKIKQCFGCSSSSVCKGMGSCGSDCACPDNCCSVDDAAPNFDNHMNGINKAKNVPPLNFHAEFNRCAPILEAAGVKIQNSIPEKKLSDEPFQPVIPSFKFGIKFSKGTLEIPQLHITNSTLVTWQNLIAWEQCHTGLSSKHRCTWAAFFFNGLICCASDVQLLKERKVIEDHLKMSNEKLMEFFRSLINGVDRDKTIDSPYWEMVTELNSYYGKCCLRIKRYSIMLRHSWIPMIVRQFDRVVLRGYNLLIGMISIYALMQTIYTIIGYYHNDK</sequence>
<dbReference type="Pfam" id="PF03140">
    <property type="entry name" value="DUF247"/>
    <property type="match status" value="1"/>
</dbReference>
<dbReference type="Proteomes" id="UP001341840">
    <property type="component" value="Unassembled WGS sequence"/>
</dbReference>
<dbReference type="PANTHER" id="PTHR31170:SF20">
    <property type="entry name" value="DUF247 DOMAIN PROTEIN"/>
    <property type="match status" value="1"/>
</dbReference>
<dbReference type="EMBL" id="JASCZI010272094">
    <property type="protein sequence ID" value="MED6220122.1"/>
    <property type="molecule type" value="Genomic_DNA"/>
</dbReference>
<protein>
    <submittedName>
        <fullName evidence="2">Uncharacterized protein</fullName>
    </submittedName>
</protein>